<dbReference type="InterPro" id="IPR025877">
    <property type="entry name" value="MobA-like_NTP_Trfase"/>
</dbReference>
<dbReference type="SUPFAM" id="SSF53448">
    <property type="entry name" value="Nucleotide-diphospho-sugar transferases"/>
    <property type="match status" value="1"/>
</dbReference>
<dbReference type="InterPro" id="IPR002835">
    <property type="entry name" value="CofC"/>
</dbReference>
<dbReference type="PANTHER" id="PTHR40392:SF1">
    <property type="entry name" value="2-PHOSPHO-L-LACTATE GUANYLYLTRANSFERASE"/>
    <property type="match status" value="1"/>
</dbReference>
<evidence type="ECO:0000313" key="8">
    <source>
        <dbReference type="Proteomes" id="UP000243799"/>
    </source>
</evidence>
<keyword evidence="1 7" id="KW-0808">Transferase</keyword>
<dbReference type="STRING" id="490629.SAMN05216266_10546"/>
<sequence length="207" mass="20621">MPMKPPHAGKSRLRGAAGTPPGADGHAELVLALAVDTLTAAIGAAGVRRVLVVGSEPATLTELNGLGVEVVVEQGAGGLNAALSHGAALLRGDDPDSVVAALQADLPALRSVELAEALAEADERRAFVADRHGTGTTLLVSAPGGPLGPLFGTDSARSHLESGAVALTLAAATLRSDVDTPDDLVHARALGLGCRTTELVGTPCCVT</sequence>
<dbReference type="InterPro" id="IPR029044">
    <property type="entry name" value="Nucleotide-diphossugar_trans"/>
</dbReference>
<keyword evidence="4" id="KW-0342">GTP-binding</keyword>
<dbReference type="Pfam" id="PF12804">
    <property type="entry name" value="NTP_transf_3"/>
    <property type="match status" value="1"/>
</dbReference>
<dbReference type="AlphaFoldDB" id="A0A1I0YJ74"/>
<gene>
    <name evidence="7" type="ORF">SAMN05216266_10546</name>
</gene>
<dbReference type="Proteomes" id="UP000243799">
    <property type="component" value="Unassembled WGS sequence"/>
</dbReference>
<feature type="region of interest" description="Disordered" evidence="5">
    <location>
        <begin position="1"/>
        <end position="21"/>
    </location>
</feature>
<keyword evidence="8" id="KW-1185">Reference proteome</keyword>
<evidence type="ECO:0000256" key="2">
    <source>
        <dbReference type="ARBA" id="ARBA00022695"/>
    </source>
</evidence>
<evidence type="ECO:0000256" key="3">
    <source>
        <dbReference type="ARBA" id="ARBA00022741"/>
    </source>
</evidence>
<evidence type="ECO:0000256" key="5">
    <source>
        <dbReference type="SAM" id="MobiDB-lite"/>
    </source>
</evidence>
<evidence type="ECO:0000256" key="4">
    <source>
        <dbReference type="ARBA" id="ARBA00023134"/>
    </source>
</evidence>
<evidence type="ECO:0000256" key="1">
    <source>
        <dbReference type="ARBA" id="ARBA00022679"/>
    </source>
</evidence>
<reference evidence="8" key="1">
    <citation type="submission" date="2016-10" db="EMBL/GenBank/DDBJ databases">
        <authorList>
            <person name="Varghese N."/>
            <person name="Submissions S."/>
        </authorList>
    </citation>
    <scope>NUCLEOTIDE SEQUENCE [LARGE SCALE GENOMIC DNA]</scope>
    <source>
        <strain evidence="8">CGMCC 4.3568</strain>
    </source>
</reference>
<evidence type="ECO:0000259" key="6">
    <source>
        <dbReference type="Pfam" id="PF12804"/>
    </source>
</evidence>
<dbReference type="GO" id="GO:0043814">
    <property type="term" value="F:phospholactate guanylyltransferase activity"/>
    <property type="evidence" value="ECO:0007669"/>
    <property type="project" value="InterPro"/>
</dbReference>
<accession>A0A1I0YJ74</accession>
<dbReference type="Gene3D" id="3.90.550.10">
    <property type="entry name" value="Spore Coat Polysaccharide Biosynthesis Protein SpsA, Chain A"/>
    <property type="match status" value="1"/>
</dbReference>
<dbReference type="PANTHER" id="PTHR40392">
    <property type="entry name" value="2-PHOSPHO-L-LACTATE GUANYLYLTRANSFERASE"/>
    <property type="match status" value="1"/>
</dbReference>
<keyword evidence="3" id="KW-0547">Nucleotide-binding</keyword>
<name>A0A1I0YJ74_9PSEU</name>
<dbReference type="GO" id="GO:0005525">
    <property type="term" value="F:GTP binding"/>
    <property type="evidence" value="ECO:0007669"/>
    <property type="project" value="UniProtKB-KW"/>
</dbReference>
<dbReference type="EMBL" id="FOKG01000005">
    <property type="protein sequence ID" value="SFB12203.1"/>
    <property type="molecule type" value="Genomic_DNA"/>
</dbReference>
<feature type="domain" description="MobA-like NTP transferase" evidence="6">
    <location>
        <begin position="37"/>
        <end position="135"/>
    </location>
</feature>
<proteinExistence type="predicted"/>
<keyword evidence="2 7" id="KW-0548">Nucleotidyltransferase</keyword>
<protein>
    <submittedName>
        <fullName evidence="7">2-phospho-L-lactate guanylyltransferase</fullName>
    </submittedName>
</protein>
<organism evidence="7 8">
    <name type="scientific">Amycolatopsis marina</name>
    <dbReference type="NCBI Taxonomy" id="490629"/>
    <lineage>
        <taxon>Bacteria</taxon>
        <taxon>Bacillati</taxon>
        <taxon>Actinomycetota</taxon>
        <taxon>Actinomycetes</taxon>
        <taxon>Pseudonocardiales</taxon>
        <taxon>Pseudonocardiaceae</taxon>
        <taxon>Amycolatopsis</taxon>
    </lineage>
</organism>
<evidence type="ECO:0000313" key="7">
    <source>
        <dbReference type="EMBL" id="SFB12203.1"/>
    </source>
</evidence>
<dbReference type="NCBIfam" id="TIGR03552">
    <property type="entry name" value="F420_cofC"/>
    <property type="match status" value="1"/>
</dbReference>